<dbReference type="PANTHER" id="PTHR31793">
    <property type="entry name" value="4-HYDROXYBENZOYL-COA THIOESTERASE FAMILY MEMBER"/>
    <property type="match status" value="1"/>
</dbReference>
<name>A0A6A7RTF1_9PROT</name>
<dbReference type="Gene3D" id="3.10.129.10">
    <property type="entry name" value="Hotdog Thioesterase"/>
    <property type="match status" value="1"/>
</dbReference>
<reference evidence="4 5" key="1">
    <citation type="submission" date="2017-09" db="EMBL/GenBank/DDBJ databases">
        <title>Metagenomic Analysis Reveals Denitrifying Candidatus Accumulibacter and Flanking Population as a Source of N2O.</title>
        <authorList>
            <person name="Gao H."/>
            <person name="Mao Y."/>
            <person name="Zhao X."/>
            <person name="Liu W.-T."/>
            <person name="Zhang T."/>
            <person name="Wells G."/>
        </authorList>
    </citation>
    <scope>NUCLEOTIDE SEQUENCE [LARGE SCALE GENOMIC DNA]</scope>
    <source>
        <strain evidence="4">CANDO_2_IC</strain>
    </source>
</reference>
<comment type="similarity">
    <text evidence="1">Belongs to the 4-hydroxybenzoyl-CoA thioesterase family.</text>
</comment>
<dbReference type="Pfam" id="PF03061">
    <property type="entry name" value="4HBT"/>
    <property type="match status" value="1"/>
</dbReference>
<comment type="caution">
    <text evidence="4">The sequence shown here is derived from an EMBL/GenBank/DDBJ whole genome shotgun (WGS) entry which is preliminary data.</text>
</comment>
<accession>A0A6A7RTF1</accession>
<proteinExistence type="inferred from homology"/>
<dbReference type="NCBIfam" id="TIGR00051">
    <property type="entry name" value="YbgC/FadM family acyl-CoA thioesterase"/>
    <property type="match status" value="1"/>
</dbReference>
<dbReference type="NCBIfam" id="TIGR02799">
    <property type="entry name" value="thio_ybgC"/>
    <property type="match status" value="1"/>
</dbReference>
<evidence type="ECO:0000259" key="3">
    <source>
        <dbReference type="Pfam" id="PF03061"/>
    </source>
</evidence>
<dbReference type="InterPro" id="IPR050563">
    <property type="entry name" value="4-hydroxybenzoyl-CoA_TE"/>
</dbReference>
<organism evidence="4 5">
    <name type="scientific">Candidatus Accumulibacter phosphatis</name>
    <dbReference type="NCBI Taxonomy" id="327160"/>
    <lineage>
        <taxon>Bacteria</taxon>
        <taxon>Pseudomonadati</taxon>
        <taxon>Pseudomonadota</taxon>
        <taxon>Betaproteobacteria</taxon>
        <taxon>Candidatus Accumulibacter</taxon>
    </lineage>
</organism>
<feature type="domain" description="Thioesterase" evidence="3">
    <location>
        <begin position="24"/>
        <end position="107"/>
    </location>
</feature>
<evidence type="ECO:0000256" key="1">
    <source>
        <dbReference type="ARBA" id="ARBA00005953"/>
    </source>
</evidence>
<dbReference type="Proteomes" id="UP000342300">
    <property type="component" value="Unassembled WGS sequence"/>
</dbReference>
<dbReference type="EMBL" id="PDHS01000225">
    <property type="protein sequence ID" value="MQM30864.1"/>
    <property type="molecule type" value="Genomic_DNA"/>
</dbReference>
<keyword evidence="2" id="KW-0378">Hydrolase</keyword>
<dbReference type="PANTHER" id="PTHR31793:SF37">
    <property type="entry name" value="ACYL-COA THIOESTER HYDROLASE YBGC"/>
    <property type="match status" value="1"/>
</dbReference>
<dbReference type="PIRSF" id="PIRSF003230">
    <property type="entry name" value="YbgC"/>
    <property type="match status" value="1"/>
</dbReference>
<dbReference type="InterPro" id="IPR006683">
    <property type="entry name" value="Thioestr_dom"/>
</dbReference>
<dbReference type="InterPro" id="IPR006684">
    <property type="entry name" value="YbgC/YbaW"/>
</dbReference>
<dbReference type="InterPro" id="IPR029069">
    <property type="entry name" value="HotDog_dom_sf"/>
</dbReference>
<dbReference type="InterPro" id="IPR014166">
    <property type="entry name" value="Tol-Pal_acyl-CoA_thioesterase"/>
</dbReference>
<evidence type="ECO:0000313" key="5">
    <source>
        <dbReference type="Proteomes" id="UP000342300"/>
    </source>
</evidence>
<evidence type="ECO:0000256" key="2">
    <source>
        <dbReference type="ARBA" id="ARBA00022801"/>
    </source>
</evidence>
<protein>
    <submittedName>
        <fullName evidence="4">Tol-pal system-associated acyl-CoA thioesterase</fullName>
    </submittedName>
</protein>
<gene>
    <name evidence="4" type="primary">ybgC</name>
    <name evidence="4" type="ORF">CRU78_10210</name>
</gene>
<sequence length="147" mass="16684">MKFPLKPSTFSIPVRIYYEDTDAGGVVYYANYLKYLERCRSEWLRAIGHQQAELLRDPGIAFVVRSIQVDFLKPARLDDQLLVDLEVEKISRAQIFFRQTIRRAEESLAGGPGELLSATVHLVCVNAAQMKPTSIPAFLRSQLEALQ</sequence>
<dbReference type="CDD" id="cd00586">
    <property type="entry name" value="4HBT"/>
    <property type="match status" value="1"/>
</dbReference>
<dbReference type="SUPFAM" id="SSF54637">
    <property type="entry name" value="Thioesterase/thiol ester dehydrase-isomerase"/>
    <property type="match status" value="1"/>
</dbReference>
<dbReference type="GO" id="GO:0047617">
    <property type="term" value="F:fatty acyl-CoA hydrolase activity"/>
    <property type="evidence" value="ECO:0007669"/>
    <property type="project" value="TreeGrafter"/>
</dbReference>
<evidence type="ECO:0000313" key="4">
    <source>
        <dbReference type="EMBL" id="MQM30864.1"/>
    </source>
</evidence>
<dbReference type="AlphaFoldDB" id="A0A6A7RTF1"/>
<dbReference type="FunFam" id="3.10.129.10:FF:000004">
    <property type="entry name" value="Tol-pal system-associated acyl-CoA thioesterase"/>
    <property type="match status" value="1"/>
</dbReference>